<accession>A0A4P9UTD7</accession>
<evidence type="ECO:0000313" key="2">
    <source>
        <dbReference type="Proteomes" id="UP000305881"/>
    </source>
</evidence>
<reference evidence="2" key="1">
    <citation type="journal article" date="2019" name="J. Bacteriol.">
        <title>A Mutagenic Screen Identifies a TonB-Dependent Receptor Required for the Lanthanide Metal Switch in the Type I Methanotroph 'Methylotuvimicrobium buryatense' 5GB1C.</title>
        <authorList>
            <person name="Groom J.D."/>
            <person name="Ford S.M."/>
            <person name="Pesesky M.W."/>
            <person name="Lidstrom M.E."/>
        </authorList>
    </citation>
    <scope>NUCLEOTIDE SEQUENCE [LARGE SCALE GENOMIC DNA]</scope>
    <source>
        <strain evidence="2">5GB1C</strain>
    </source>
</reference>
<keyword evidence="2" id="KW-1185">Reference proteome</keyword>
<dbReference type="KEGG" id="mbur:EQU24_13220"/>
<protein>
    <submittedName>
        <fullName evidence="1">Uncharacterized protein</fullName>
    </submittedName>
</protein>
<evidence type="ECO:0000313" key="1">
    <source>
        <dbReference type="EMBL" id="QCW84839.1"/>
    </source>
</evidence>
<dbReference type="OrthoDB" id="5576774at2"/>
<proteinExistence type="predicted"/>
<organism evidence="1 2">
    <name type="scientific">Methylotuvimicrobium buryatense</name>
    <name type="common">Methylomicrobium buryatense</name>
    <dbReference type="NCBI Taxonomy" id="95641"/>
    <lineage>
        <taxon>Bacteria</taxon>
        <taxon>Pseudomonadati</taxon>
        <taxon>Pseudomonadota</taxon>
        <taxon>Gammaproteobacteria</taxon>
        <taxon>Methylococcales</taxon>
        <taxon>Methylococcaceae</taxon>
        <taxon>Methylotuvimicrobium</taxon>
    </lineage>
</organism>
<sequence>MLGEDVGSRADFCSSAIAELHGCNECRKCRSIFLPCIALLHAILGVRAAAKPPWMGLRRSSTGIPHTLKSAKLLKLGIAGVRWLD</sequence>
<dbReference type="EMBL" id="CP035467">
    <property type="protein sequence ID" value="QCW84839.1"/>
    <property type="molecule type" value="Genomic_DNA"/>
</dbReference>
<dbReference type="AlphaFoldDB" id="A0A4P9UTD7"/>
<gene>
    <name evidence="1" type="ORF">EQU24_13220</name>
</gene>
<dbReference type="Proteomes" id="UP000305881">
    <property type="component" value="Chromosome"/>
</dbReference>
<name>A0A4P9UTD7_METBY</name>